<dbReference type="Proteomes" id="UP000177169">
    <property type="component" value="Unassembled WGS sequence"/>
</dbReference>
<dbReference type="Pfam" id="PF14559">
    <property type="entry name" value="TPR_19"/>
    <property type="match status" value="1"/>
</dbReference>
<dbReference type="SUPFAM" id="SSF48452">
    <property type="entry name" value="TPR-like"/>
    <property type="match status" value="1"/>
</dbReference>
<name>A0A1F7YWY1_9BACT</name>
<dbReference type="AlphaFoldDB" id="A0A1F7YWY1"/>
<reference evidence="1 2" key="1">
    <citation type="journal article" date="2016" name="Nat. Commun.">
        <title>Thousands of microbial genomes shed light on interconnected biogeochemical processes in an aquifer system.</title>
        <authorList>
            <person name="Anantharaman K."/>
            <person name="Brown C.T."/>
            <person name="Hug L.A."/>
            <person name="Sharon I."/>
            <person name="Castelle C.J."/>
            <person name="Probst A.J."/>
            <person name="Thomas B.C."/>
            <person name="Singh A."/>
            <person name="Wilkins M.J."/>
            <person name="Karaoz U."/>
            <person name="Brodie E.L."/>
            <person name="Williams K.H."/>
            <person name="Hubbard S.S."/>
            <person name="Banfield J.F."/>
        </authorList>
    </citation>
    <scope>NUCLEOTIDE SEQUENCE [LARGE SCALE GENOMIC DNA]</scope>
</reference>
<organism evidence="1 2">
    <name type="scientific">Candidatus Woesebacteria bacterium RIFCSPHIGHO2_02_FULL_39_13</name>
    <dbReference type="NCBI Taxonomy" id="1802505"/>
    <lineage>
        <taxon>Bacteria</taxon>
        <taxon>Candidatus Woeseibacteriota</taxon>
    </lineage>
</organism>
<sequence length="231" mass="26007">MNKDLLTQDAISAALSGDWEKAVTINKNIIKKDPNDTDALNRLSRAQAELGEFPAAKKIAHSVLKIDPFNSIASKALERWKGLKKKDAYSSRPSNAHVFLEEPGKTKIVSLMHLGGTKVVAKLDCGDEVKLNHHSHRVSINTVDGKYVGRLSDELSARLRRLISLGNEYKAFVKSADKKDVKVFIREVKRDKKLYDIPSFPTEKIEYVSFTPPELVHKKDEITIENVEEEE</sequence>
<dbReference type="Gene3D" id="1.25.40.10">
    <property type="entry name" value="Tetratricopeptide repeat domain"/>
    <property type="match status" value="1"/>
</dbReference>
<dbReference type="STRING" id="1802505.A3D01_04405"/>
<protein>
    <submittedName>
        <fullName evidence="1">Uncharacterized protein</fullName>
    </submittedName>
</protein>
<accession>A0A1F7YWY1</accession>
<comment type="caution">
    <text evidence="1">The sequence shown here is derived from an EMBL/GenBank/DDBJ whole genome shotgun (WGS) entry which is preliminary data.</text>
</comment>
<evidence type="ECO:0000313" key="2">
    <source>
        <dbReference type="Proteomes" id="UP000177169"/>
    </source>
</evidence>
<proteinExistence type="predicted"/>
<gene>
    <name evidence="1" type="ORF">A3D01_04405</name>
</gene>
<dbReference type="EMBL" id="MGGR01000040">
    <property type="protein sequence ID" value="OGM31777.1"/>
    <property type="molecule type" value="Genomic_DNA"/>
</dbReference>
<evidence type="ECO:0000313" key="1">
    <source>
        <dbReference type="EMBL" id="OGM31777.1"/>
    </source>
</evidence>
<dbReference type="InterPro" id="IPR011990">
    <property type="entry name" value="TPR-like_helical_dom_sf"/>
</dbReference>